<evidence type="ECO:0000313" key="2">
    <source>
        <dbReference type="EMBL" id="KKN02818.1"/>
    </source>
</evidence>
<dbReference type="CDD" id="cd22641">
    <property type="entry name" value="C24-like"/>
    <property type="match status" value="1"/>
</dbReference>
<evidence type="ECO:0008006" key="3">
    <source>
        <dbReference type="Google" id="ProtNLM"/>
    </source>
</evidence>
<feature type="compositionally biased region" description="Polar residues" evidence="1">
    <location>
        <begin position="84"/>
        <end position="98"/>
    </location>
</feature>
<gene>
    <name evidence="2" type="ORF">LCGC14_1113860</name>
</gene>
<evidence type="ECO:0000256" key="1">
    <source>
        <dbReference type="SAM" id="MobiDB-lite"/>
    </source>
</evidence>
<protein>
    <recommendedName>
        <fullName evidence="3">Phage tail collar domain-containing protein</fullName>
    </recommendedName>
</protein>
<sequence length="112" mass="11385">MIASGVIALWFGSIGSIPTGWTLCDGTAGTPDLRNNVPVGAGDTYGVGDTGGSINHTHTVTTVGHLHELPGGASFEIGNDFSDESTTTAPAGNAQSSNNLPPYHALAFIMKT</sequence>
<proteinExistence type="predicted"/>
<feature type="region of interest" description="Disordered" evidence="1">
    <location>
        <begin position="77"/>
        <end position="98"/>
    </location>
</feature>
<reference evidence="2" key="1">
    <citation type="journal article" date="2015" name="Nature">
        <title>Complex archaea that bridge the gap between prokaryotes and eukaryotes.</title>
        <authorList>
            <person name="Spang A."/>
            <person name="Saw J.H."/>
            <person name="Jorgensen S.L."/>
            <person name="Zaremba-Niedzwiedzka K."/>
            <person name="Martijn J."/>
            <person name="Lind A.E."/>
            <person name="van Eijk R."/>
            <person name="Schleper C."/>
            <person name="Guy L."/>
            <person name="Ettema T.J."/>
        </authorList>
    </citation>
    <scope>NUCLEOTIDE SEQUENCE</scope>
</reference>
<dbReference type="AlphaFoldDB" id="A0A0F9QC06"/>
<comment type="caution">
    <text evidence="2">The sequence shown here is derived from an EMBL/GenBank/DDBJ whole genome shotgun (WGS) entry which is preliminary data.</text>
</comment>
<dbReference type="EMBL" id="LAZR01005104">
    <property type="protein sequence ID" value="KKN02818.1"/>
    <property type="molecule type" value="Genomic_DNA"/>
</dbReference>
<name>A0A0F9QC06_9ZZZZ</name>
<dbReference type="SUPFAM" id="SSF88874">
    <property type="entry name" value="Receptor-binding domain of short tail fibre protein gp12"/>
    <property type="match status" value="1"/>
</dbReference>
<organism evidence="2">
    <name type="scientific">marine sediment metagenome</name>
    <dbReference type="NCBI Taxonomy" id="412755"/>
    <lineage>
        <taxon>unclassified sequences</taxon>
        <taxon>metagenomes</taxon>
        <taxon>ecological metagenomes</taxon>
    </lineage>
</organism>
<accession>A0A0F9QC06</accession>